<organism evidence="3 4">
    <name type="scientific">Drechslerella dactyloides</name>
    <name type="common">Nematode-trapping fungus</name>
    <name type="synonym">Arthrobotrys dactyloides</name>
    <dbReference type="NCBI Taxonomy" id="74499"/>
    <lineage>
        <taxon>Eukaryota</taxon>
        <taxon>Fungi</taxon>
        <taxon>Dikarya</taxon>
        <taxon>Ascomycota</taxon>
        <taxon>Pezizomycotina</taxon>
        <taxon>Orbiliomycetes</taxon>
        <taxon>Orbiliales</taxon>
        <taxon>Orbiliaceae</taxon>
        <taxon>Drechslerella</taxon>
    </lineage>
</organism>
<dbReference type="Proteomes" id="UP001221413">
    <property type="component" value="Unassembled WGS sequence"/>
</dbReference>
<dbReference type="InterPro" id="IPR018244">
    <property type="entry name" value="Allrgn_V5/Tpx1_CS"/>
</dbReference>
<dbReference type="PRINTS" id="PR00837">
    <property type="entry name" value="V5TPXLIKE"/>
</dbReference>
<dbReference type="InterPro" id="IPR001283">
    <property type="entry name" value="CRISP-related"/>
</dbReference>
<accession>A0AAD6J777</accession>
<protein>
    <recommendedName>
        <fullName evidence="2">SCP domain-containing protein</fullName>
    </recommendedName>
</protein>
<dbReference type="PANTHER" id="PTHR10334">
    <property type="entry name" value="CYSTEINE-RICH SECRETORY PROTEIN-RELATED"/>
    <property type="match status" value="1"/>
</dbReference>
<keyword evidence="4" id="KW-1185">Reference proteome</keyword>
<dbReference type="SUPFAM" id="SSF55797">
    <property type="entry name" value="PR-1-like"/>
    <property type="match status" value="1"/>
</dbReference>
<evidence type="ECO:0000259" key="2">
    <source>
        <dbReference type="SMART" id="SM00198"/>
    </source>
</evidence>
<name>A0AAD6J777_DREDA</name>
<feature type="chain" id="PRO_5042283283" description="SCP domain-containing protein" evidence="1">
    <location>
        <begin position="24"/>
        <end position="252"/>
    </location>
</feature>
<evidence type="ECO:0000256" key="1">
    <source>
        <dbReference type="SAM" id="SignalP"/>
    </source>
</evidence>
<keyword evidence="1" id="KW-0732">Signal</keyword>
<dbReference type="GO" id="GO:0005576">
    <property type="term" value="C:extracellular region"/>
    <property type="evidence" value="ECO:0007669"/>
    <property type="project" value="InterPro"/>
</dbReference>
<feature type="domain" description="SCP" evidence="2">
    <location>
        <begin position="99"/>
        <end position="225"/>
    </location>
</feature>
<dbReference type="Pfam" id="PF00188">
    <property type="entry name" value="CAP"/>
    <property type="match status" value="1"/>
</dbReference>
<sequence>MKGIKQLVVAASLLGNLFTSGLAIAIPRAGKDVLVLAPPCESIDGQQVWSEGNQISDASFNASDPTPILKLRGLTELLDRRAPAAAKPTPTAFTSAEGKFSRDMLKITNDLRAIHGAPPVVWNKSLATYAARWGKRCNFEHSHGPYGENLAGGGPMNNPVWYQWLLYSEVKNYDWNKPGFSGATGHFTQLVWKATREMGCAWVAGCSNLSYQVWCEFTPAGNVSPVSNYNVNVGRPTRGIPPAPPTNDPHYR</sequence>
<dbReference type="SMART" id="SM00198">
    <property type="entry name" value="SCP"/>
    <property type="match status" value="1"/>
</dbReference>
<gene>
    <name evidence="3" type="ORF">Dda_1072</name>
</gene>
<reference evidence="3" key="1">
    <citation type="submission" date="2023-01" db="EMBL/GenBank/DDBJ databases">
        <title>The chitinases involved in constricting ring structure development in the nematode-trapping fungus Drechslerella dactyloides.</title>
        <authorList>
            <person name="Wang R."/>
            <person name="Zhang L."/>
            <person name="Tang P."/>
            <person name="Li S."/>
            <person name="Liang L."/>
        </authorList>
    </citation>
    <scope>NUCLEOTIDE SEQUENCE</scope>
    <source>
        <strain evidence="3">YMF1.00031</strain>
    </source>
</reference>
<comment type="caution">
    <text evidence="3">The sequence shown here is derived from an EMBL/GenBank/DDBJ whole genome shotgun (WGS) entry which is preliminary data.</text>
</comment>
<evidence type="ECO:0000313" key="4">
    <source>
        <dbReference type="Proteomes" id="UP001221413"/>
    </source>
</evidence>
<feature type="signal peptide" evidence="1">
    <location>
        <begin position="1"/>
        <end position="23"/>
    </location>
</feature>
<dbReference type="InterPro" id="IPR035940">
    <property type="entry name" value="CAP_sf"/>
</dbReference>
<dbReference type="AlphaFoldDB" id="A0AAD6J777"/>
<proteinExistence type="predicted"/>
<dbReference type="EMBL" id="JAQGDS010000001">
    <property type="protein sequence ID" value="KAJ6264919.1"/>
    <property type="molecule type" value="Genomic_DNA"/>
</dbReference>
<dbReference type="InterPro" id="IPR014044">
    <property type="entry name" value="CAP_dom"/>
</dbReference>
<dbReference type="Gene3D" id="3.40.33.10">
    <property type="entry name" value="CAP"/>
    <property type="match status" value="1"/>
</dbReference>
<evidence type="ECO:0000313" key="3">
    <source>
        <dbReference type="EMBL" id="KAJ6264919.1"/>
    </source>
</evidence>
<dbReference type="PROSITE" id="PS01009">
    <property type="entry name" value="CRISP_1"/>
    <property type="match status" value="1"/>
</dbReference>